<dbReference type="AlphaFoldDB" id="A0A1V9DJE4"/>
<comment type="caution">
    <text evidence="1">The sequence shown here is derived from an EMBL/GenBank/DDBJ whole genome shotgun (WGS) entry which is preliminary data.</text>
</comment>
<organism evidence="1 2">
    <name type="scientific">Pantoea latae</name>
    <dbReference type="NCBI Taxonomy" id="1964541"/>
    <lineage>
        <taxon>Bacteria</taxon>
        <taxon>Pseudomonadati</taxon>
        <taxon>Pseudomonadota</taxon>
        <taxon>Gammaproteobacteria</taxon>
        <taxon>Enterobacterales</taxon>
        <taxon>Erwiniaceae</taxon>
        <taxon>Pantoea</taxon>
    </lineage>
</organism>
<dbReference type="OrthoDB" id="6169388at2"/>
<dbReference type="EMBL" id="MWUE01000015">
    <property type="protein sequence ID" value="OQP33895.1"/>
    <property type="molecule type" value="Genomic_DNA"/>
</dbReference>
<evidence type="ECO:0000313" key="2">
    <source>
        <dbReference type="Proteomes" id="UP000192769"/>
    </source>
</evidence>
<reference evidence="1 2" key="1">
    <citation type="submission" date="2017-02" db="EMBL/GenBank/DDBJ databases">
        <title>Whole genome shotgun sequence of Pantoea agglomerans strain AS1 isolated from a cycad, Zamia floridana in Central Florida, USA.</title>
        <authorList>
            <person name="Lata P."/>
            <person name="Govindarajan S."/>
            <person name="Qi F."/>
            <person name="Li J.-L."/>
            <person name="Maurya S.K."/>
            <person name="Sahoo M.K."/>
        </authorList>
    </citation>
    <scope>NUCLEOTIDE SEQUENCE [LARGE SCALE GENOMIC DNA]</scope>
    <source>
        <strain evidence="1 2">AS1</strain>
    </source>
</reference>
<keyword evidence="2" id="KW-1185">Reference proteome</keyword>
<name>A0A1V9DJE4_9GAMM</name>
<dbReference type="Proteomes" id="UP000192769">
    <property type="component" value="Unassembled WGS sequence"/>
</dbReference>
<accession>A0A1V9DJE4</accession>
<evidence type="ECO:0000313" key="1">
    <source>
        <dbReference type="EMBL" id="OQP33895.1"/>
    </source>
</evidence>
<dbReference type="RefSeq" id="WP_081138922.1">
    <property type="nucleotide sequence ID" value="NZ_MWUE01000015.1"/>
</dbReference>
<proteinExistence type="predicted"/>
<sequence length="90" mass="10203">MCNCIEEVGQKVREQMLKSKPDDAEIDESWGASGWDNQVMSLGDGKIRVMLNYKMGWYPRKKDGSRAKNASRKEMAVKMSHCPFCGVSLE</sequence>
<protein>
    <submittedName>
        <fullName evidence="1">Uncharacterized protein</fullName>
    </submittedName>
</protein>
<gene>
    <name evidence="1" type="ORF">B2J69_09960</name>
</gene>